<dbReference type="InterPro" id="IPR010541">
    <property type="entry name" value="Prp3_C"/>
</dbReference>
<dbReference type="PANTHER" id="PTHR14212:SF0">
    <property type="entry name" value="U4_U6 SMALL NUCLEAR RIBONUCLEOPROTEIN PRP3"/>
    <property type="match status" value="1"/>
</dbReference>
<dbReference type="Pfam" id="PF06544">
    <property type="entry name" value="Prp3_C"/>
    <property type="match status" value="1"/>
</dbReference>
<dbReference type="InterPro" id="IPR013881">
    <property type="entry name" value="Pre-mRNA_splic_Prp3_dom"/>
</dbReference>
<sequence length="446" mass="51320">MGSDSRRDYRRGYRDHGRSSRSRSPDRQTDNRNDKRVEIAIHPLLMGATPEVKTASLVPKAALSTVAANIRAGSKDSVLLQRPKVDRVDALLAVRPPSLARGNPYFDRILPATGRSHRPKKLEFKEKGAFVAEAEQIRRDEEWERLRREVGESLGQVGLDTEIIADLLVEEQVPTVEWWDEPFLDERGLPDFGRVNNLIQRPALLPPPIDTIVPPKPLMLTTEEQKKLRRQRRLAEHKDKQEQIKLGLLPPEPPKVRIANIARILGTQSVQEPSRVEAEIRAQAQKRQQEHLDANLVRHEKAKEETAKRTSDRRNELMTNVPVAVFRIDNLTLPQWRFKVVKNAEQHELTGCVIYYEHFSFVVVEGKAAAVRRFKHLLLDRIKWTEAPPDTMADVSQNRCVLVWEGVVGRRSFYRFDNWTFSSEIDARAYLGKFGVEHYWKIAKDS</sequence>
<dbReference type="GO" id="GO:0046540">
    <property type="term" value="C:U4/U6 x U5 tri-snRNP complex"/>
    <property type="evidence" value="ECO:0007669"/>
    <property type="project" value="InterPro"/>
</dbReference>
<dbReference type="Proteomes" id="UP000240830">
    <property type="component" value="Unassembled WGS sequence"/>
</dbReference>
<dbReference type="Pfam" id="PF08572">
    <property type="entry name" value="PRP3"/>
    <property type="match status" value="1"/>
</dbReference>
<feature type="domain" description="Pre-mRNA-splicing factor 3" evidence="7">
    <location>
        <begin position="103"/>
        <end position="300"/>
    </location>
</feature>
<proteinExistence type="predicted"/>
<evidence type="ECO:0000259" key="6">
    <source>
        <dbReference type="Pfam" id="PF06544"/>
    </source>
</evidence>
<evidence type="ECO:0000256" key="1">
    <source>
        <dbReference type="ARBA" id="ARBA00004123"/>
    </source>
</evidence>
<feature type="region of interest" description="Disordered" evidence="5">
    <location>
        <begin position="1"/>
        <end position="35"/>
    </location>
</feature>
<dbReference type="GO" id="GO:0000398">
    <property type="term" value="P:mRNA splicing, via spliceosome"/>
    <property type="evidence" value="ECO:0007669"/>
    <property type="project" value="InterPro"/>
</dbReference>
<evidence type="ECO:0000313" key="8">
    <source>
        <dbReference type="EMBL" id="PJF19080.1"/>
    </source>
</evidence>
<comment type="caution">
    <text evidence="8">The sequence shown here is derived from an EMBL/GenBank/DDBJ whole genome shotgun (WGS) entry which is preliminary data.</text>
</comment>
<accession>A0A2H9TN42</accession>
<dbReference type="CDD" id="cd24162">
    <property type="entry name" value="Prp3_C"/>
    <property type="match status" value="1"/>
</dbReference>
<name>A0A2H9TN42_9FUNG</name>
<organism evidence="8 9">
    <name type="scientific">Paramicrosporidium saccamoebae</name>
    <dbReference type="NCBI Taxonomy" id="1246581"/>
    <lineage>
        <taxon>Eukaryota</taxon>
        <taxon>Fungi</taxon>
        <taxon>Fungi incertae sedis</taxon>
        <taxon>Cryptomycota</taxon>
        <taxon>Cryptomycota incertae sedis</taxon>
        <taxon>Paramicrosporidium</taxon>
    </lineage>
</organism>
<dbReference type="PANTHER" id="PTHR14212">
    <property type="entry name" value="U4/U6-ASSOCIATED RNA SPLICING FACTOR-RELATED"/>
    <property type="match status" value="1"/>
</dbReference>
<reference evidence="8 9" key="1">
    <citation type="submission" date="2016-10" db="EMBL/GenBank/DDBJ databases">
        <title>The genome of Paramicrosporidium saccamoebae is the missing link in understanding Cryptomycota and Microsporidia evolution.</title>
        <authorList>
            <person name="Quandt C.A."/>
            <person name="Beaudet D."/>
            <person name="Corsaro D."/>
            <person name="Michel R."/>
            <person name="Corradi N."/>
            <person name="James T."/>
        </authorList>
    </citation>
    <scope>NUCLEOTIDE SEQUENCE [LARGE SCALE GENOMIC DNA]</scope>
    <source>
        <strain evidence="8 9">KSL3</strain>
    </source>
</reference>
<dbReference type="STRING" id="1246581.A0A2H9TN42"/>
<dbReference type="EMBL" id="MTSL01000081">
    <property type="protein sequence ID" value="PJF19080.1"/>
    <property type="molecule type" value="Genomic_DNA"/>
</dbReference>
<evidence type="ECO:0000256" key="3">
    <source>
        <dbReference type="ARBA" id="ARBA00023187"/>
    </source>
</evidence>
<evidence type="ECO:0000259" key="7">
    <source>
        <dbReference type="Pfam" id="PF08572"/>
    </source>
</evidence>
<keyword evidence="2" id="KW-0507">mRNA processing</keyword>
<keyword evidence="9" id="KW-1185">Reference proteome</keyword>
<keyword evidence="3" id="KW-0508">mRNA splicing</keyword>
<gene>
    <name evidence="8" type="ORF">PSACC_01106</name>
</gene>
<keyword evidence="4" id="KW-0539">Nucleus</keyword>
<feature type="domain" description="Small nuclear ribonucleoprotein Prp3 C-terminal" evidence="6">
    <location>
        <begin position="324"/>
        <end position="443"/>
    </location>
</feature>
<evidence type="ECO:0000256" key="5">
    <source>
        <dbReference type="SAM" id="MobiDB-lite"/>
    </source>
</evidence>
<evidence type="ECO:0000313" key="9">
    <source>
        <dbReference type="Proteomes" id="UP000240830"/>
    </source>
</evidence>
<evidence type="ECO:0000256" key="2">
    <source>
        <dbReference type="ARBA" id="ARBA00022664"/>
    </source>
</evidence>
<dbReference type="InterPro" id="IPR027104">
    <property type="entry name" value="Prp3"/>
</dbReference>
<comment type="subcellular location">
    <subcellularLocation>
        <location evidence="1">Nucleus</location>
    </subcellularLocation>
</comment>
<dbReference type="OrthoDB" id="10264544at2759"/>
<dbReference type="AlphaFoldDB" id="A0A2H9TN42"/>
<evidence type="ECO:0000256" key="4">
    <source>
        <dbReference type="ARBA" id="ARBA00023242"/>
    </source>
</evidence>
<protein>
    <submittedName>
        <fullName evidence="8">Uncharacterized protein</fullName>
    </submittedName>
</protein>